<dbReference type="PRINTS" id="PR01038">
    <property type="entry name" value="TRNASYNTHARG"/>
</dbReference>
<dbReference type="PANTHER" id="PTHR11956">
    <property type="entry name" value="ARGINYL-TRNA SYNTHETASE"/>
    <property type="match status" value="1"/>
</dbReference>
<dbReference type="SUPFAM" id="SSF55190">
    <property type="entry name" value="Arginyl-tRNA synthetase (ArgRS), N-terminal 'additional' domain"/>
    <property type="match status" value="1"/>
</dbReference>
<dbReference type="Gene3D" id="3.40.50.620">
    <property type="entry name" value="HUPs"/>
    <property type="match status" value="1"/>
</dbReference>
<dbReference type="GO" id="GO:0005737">
    <property type="term" value="C:cytoplasm"/>
    <property type="evidence" value="ECO:0007669"/>
    <property type="project" value="InterPro"/>
</dbReference>
<keyword evidence="3 5" id="KW-0067">ATP-binding</keyword>
<keyword evidence="1 5" id="KW-0436">Ligase</keyword>
<feature type="domain" description="Arginyl tRNA synthetase N-terminal" evidence="6">
    <location>
        <begin position="4"/>
        <end position="85"/>
    </location>
</feature>
<organism evidence="7">
    <name type="scientific">Kosmotoga arenicorallina</name>
    <dbReference type="NCBI Taxonomy" id="688066"/>
    <lineage>
        <taxon>Bacteria</taxon>
        <taxon>Thermotogati</taxon>
        <taxon>Thermotogota</taxon>
        <taxon>Thermotogae</taxon>
        <taxon>Kosmotogales</taxon>
        <taxon>Kosmotogaceae</taxon>
        <taxon>Kosmotoga</taxon>
    </lineage>
</organism>
<comment type="similarity">
    <text evidence="5">Belongs to the class-I aminoacyl-tRNA synthetase family.</text>
</comment>
<evidence type="ECO:0000256" key="3">
    <source>
        <dbReference type="ARBA" id="ARBA00022840"/>
    </source>
</evidence>
<dbReference type="AlphaFoldDB" id="A0A7C5DVN3"/>
<dbReference type="InterPro" id="IPR035684">
    <property type="entry name" value="ArgRS_core"/>
</dbReference>
<dbReference type="PANTHER" id="PTHR11956:SF5">
    <property type="entry name" value="ARGININE--TRNA LIGASE, CYTOPLASMIC"/>
    <property type="match status" value="1"/>
</dbReference>
<comment type="caution">
    <text evidence="7">The sequence shown here is derived from an EMBL/GenBank/DDBJ whole genome shotgun (WGS) entry which is preliminary data.</text>
</comment>
<dbReference type="SMART" id="SM01016">
    <property type="entry name" value="Arg_tRNA_synt_N"/>
    <property type="match status" value="1"/>
</dbReference>
<keyword evidence="4 5" id="KW-0030">Aminoacyl-tRNA synthetase</keyword>
<evidence type="ECO:0000259" key="6">
    <source>
        <dbReference type="SMART" id="SM01016"/>
    </source>
</evidence>
<dbReference type="InterPro" id="IPR005148">
    <property type="entry name" value="Arg-tRNA-synth_N"/>
</dbReference>
<keyword evidence="5" id="KW-0648">Protein biosynthesis</keyword>
<evidence type="ECO:0000256" key="1">
    <source>
        <dbReference type="ARBA" id="ARBA00022598"/>
    </source>
</evidence>
<sequence length="275" mass="31782">MFRKLLENSITKSLNRLGVESIPIFKIEIPDENFGDYSTNVAFLLAKSLKKAPREIASSLSRELEKEQYIKSATVAGPGFINIILTDEVYLHAMKEVLERRFFWKVKPETNVQFEFGSANPTGPFTIGHGRQLVFGDVLCRIFSARGYRVKREMYINDAGRQIRLLGHSLWVRYNQLFGKEIPLPEDGYQGEYLVDMAKEIKREYGNKFLDSWDTNAQEFFSNFALNKMLQSMKETLNKLGIEFDNYFSEKSLVIDGTVNKILEILRKASLLYEK</sequence>
<dbReference type="Proteomes" id="UP000886129">
    <property type="component" value="Unassembled WGS sequence"/>
</dbReference>
<dbReference type="PROSITE" id="PS00178">
    <property type="entry name" value="AA_TRNA_LIGASE_I"/>
    <property type="match status" value="1"/>
</dbReference>
<dbReference type="InterPro" id="IPR014729">
    <property type="entry name" value="Rossmann-like_a/b/a_fold"/>
</dbReference>
<evidence type="ECO:0000313" key="7">
    <source>
        <dbReference type="EMBL" id="HHF08965.1"/>
    </source>
</evidence>
<gene>
    <name evidence="7" type="primary">argS</name>
    <name evidence="7" type="ORF">ENL26_04295</name>
</gene>
<feature type="non-terminal residue" evidence="7">
    <location>
        <position position="275"/>
    </location>
</feature>
<dbReference type="GO" id="GO:0005524">
    <property type="term" value="F:ATP binding"/>
    <property type="evidence" value="ECO:0007669"/>
    <property type="project" value="UniProtKB-KW"/>
</dbReference>
<evidence type="ECO:0000256" key="4">
    <source>
        <dbReference type="ARBA" id="ARBA00023146"/>
    </source>
</evidence>
<name>A0A7C5DVN3_9BACT</name>
<dbReference type="EMBL" id="DRTH01000258">
    <property type="protein sequence ID" value="HHF08965.1"/>
    <property type="molecule type" value="Genomic_DNA"/>
</dbReference>
<proteinExistence type="inferred from homology"/>
<evidence type="ECO:0000256" key="5">
    <source>
        <dbReference type="RuleBase" id="RU363038"/>
    </source>
</evidence>
<dbReference type="GO" id="GO:0006420">
    <property type="term" value="P:arginyl-tRNA aminoacylation"/>
    <property type="evidence" value="ECO:0007669"/>
    <property type="project" value="InterPro"/>
</dbReference>
<dbReference type="InterPro" id="IPR036695">
    <property type="entry name" value="Arg-tRNA-synth_N_sf"/>
</dbReference>
<dbReference type="InterPro" id="IPR001412">
    <property type="entry name" value="aa-tRNA-synth_I_CS"/>
</dbReference>
<protein>
    <submittedName>
        <fullName evidence="7">Arginine--tRNA ligase</fullName>
    </submittedName>
</protein>
<accession>A0A7C5DVN3</accession>
<dbReference type="InterPro" id="IPR001278">
    <property type="entry name" value="Arg-tRNA-ligase"/>
</dbReference>
<dbReference type="Gene3D" id="3.30.1360.70">
    <property type="entry name" value="Arginyl tRNA synthetase N-terminal domain"/>
    <property type="match status" value="1"/>
</dbReference>
<dbReference type="SUPFAM" id="SSF52374">
    <property type="entry name" value="Nucleotidylyl transferase"/>
    <property type="match status" value="1"/>
</dbReference>
<evidence type="ECO:0000256" key="2">
    <source>
        <dbReference type="ARBA" id="ARBA00022741"/>
    </source>
</evidence>
<reference evidence="7" key="1">
    <citation type="journal article" date="2020" name="mSystems">
        <title>Genome- and Community-Level Interaction Insights into Carbon Utilization and Element Cycling Functions of Hydrothermarchaeota in Hydrothermal Sediment.</title>
        <authorList>
            <person name="Zhou Z."/>
            <person name="Liu Y."/>
            <person name="Xu W."/>
            <person name="Pan J."/>
            <person name="Luo Z.H."/>
            <person name="Li M."/>
        </authorList>
    </citation>
    <scope>NUCLEOTIDE SEQUENCE [LARGE SCALE GENOMIC DNA]</scope>
    <source>
        <strain evidence="7">HyVt-80</strain>
    </source>
</reference>
<dbReference type="Pfam" id="PF03485">
    <property type="entry name" value="Arg_tRNA_synt_N"/>
    <property type="match status" value="1"/>
</dbReference>
<keyword evidence="2 5" id="KW-0547">Nucleotide-binding</keyword>
<dbReference type="GO" id="GO:0004814">
    <property type="term" value="F:arginine-tRNA ligase activity"/>
    <property type="evidence" value="ECO:0007669"/>
    <property type="project" value="InterPro"/>
</dbReference>
<dbReference type="Pfam" id="PF00750">
    <property type="entry name" value="tRNA-synt_1d"/>
    <property type="match status" value="1"/>
</dbReference>